<keyword evidence="3" id="KW-1185">Reference proteome</keyword>
<feature type="compositionally biased region" description="Polar residues" evidence="1">
    <location>
        <begin position="14"/>
        <end position="27"/>
    </location>
</feature>
<protein>
    <submittedName>
        <fullName evidence="2">Uncharacterized protein</fullName>
    </submittedName>
</protein>
<accession>A0AAN7BHE7</accession>
<comment type="caution">
    <text evidence="2">The sequence shown here is derived from an EMBL/GenBank/DDBJ whole genome shotgun (WGS) entry which is preliminary data.</text>
</comment>
<dbReference type="EMBL" id="MU865430">
    <property type="protein sequence ID" value="KAK4223330.1"/>
    <property type="molecule type" value="Genomic_DNA"/>
</dbReference>
<feature type="region of interest" description="Disordered" evidence="1">
    <location>
        <begin position="1"/>
        <end position="121"/>
    </location>
</feature>
<evidence type="ECO:0000313" key="3">
    <source>
        <dbReference type="Proteomes" id="UP001301958"/>
    </source>
</evidence>
<dbReference type="Proteomes" id="UP001301958">
    <property type="component" value="Unassembled WGS sequence"/>
</dbReference>
<proteinExistence type="predicted"/>
<gene>
    <name evidence="2" type="ORF">QBC38DRAFT_459452</name>
</gene>
<feature type="compositionally biased region" description="Polar residues" evidence="1">
    <location>
        <begin position="96"/>
        <end position="111"/>
    </location>
</feature>
<sequence>MSQDPPRNIYDVQARQQSLTDSYSFPTHSDLRAENRYMEPEASGAEEREKEMQQQVDDIVARARKEAEEIMERERAARSTSPALDNQQWGHWPKDSFNTPSGRSETITTGEEAQLQKPLPPTPNLENFAPPLEPLEHPLPPIADMWEYPVIPQHLGPPPGYDPRSVPSYYTSLPEGSYYF</sequence>
<reference evidence="2" key="2">
    <citation type="submission" date="2023-05" db="EMBL/GenBank/DDBJ databases">
        <authorList>
            <consortium name="Lawrence Berkeley National Laboratory"/>
            <person name="Steindorff A."/>
            <person name="Hensen N."/>
            <person name="Bonometti L."/>
            <person name="Westerberg I."/>
            <person name="Brannstrom I.O."/>
            <person name="Guillou S."/>
            <person name="Cros-Aarteil S."/>
            <person name="Calhoun S."/>
            <person name="Haridas S."/>
            <person name="Kuo A."/>
            <person name="Mondo S."/>
            <person name="Pangilinan J."/>
            <person name="Riley R."/>
            <person name="Labutti K."/>
            <person name="Andreopoulos B."/>
            <person name="Lipzen A."/>
            <person name="Chen C."/>
            <person name="Yanf M."/>
            <person name="Daum C."/>
            <person name="Ng V."/>
            <person name="Clum A."/>
            <person name="Ohm R."/>
            <person name="Martin F."/>
            <person name="Silar P."/>
            <person name="Natvig D."/>
            <person name="Lalanne C."/>
            <person name="Gautier V."/>
            <person name="Ament-Velasquez S.L."/>
            <person name="Kruys A."/>
            <person name="Hutchinson M.I."/>
            <person name="Powell A.J."/>
            <person name="Barry K."/>
            <person name="Miller A.N."/>
            <person name="Grigoriev I.V."/>
            <person name="Debuchy R."/>
            <person name="Gladieux P."/>
            <person name="Thoren M.H."/>
            <person name="Johannesson H."/>
        </authorList>
    </citation>
    <scope>NUCLEOTIDE SEQUENCE</scope>
    <source>
        <strain evidence="2">CBS 990.96</strain>
    </source>
</reference>
<feature type="compositionally biased region" description="Basic and acidic residues" evidence="1">
    <location>
        <begin position="29"/>
        <end position="52"/>
    </location>
</feature>
<evidence type="ECO:0000313" key="2">
    <source>
        <dbReference type="EMBL" id="KAK4223330.1"/>
    </source>
</evidence>
<dbReference type="AlphaFoldDB" id="A0AAN7BHE7"/>
<evidence type="ECO:0000256" key="1">
    <source>
        <dbReference type="SAM" id="MobiDB-lite"/>
    </source>
</evidence>
<name>A0AAN7BHE7_9PEZI</name>
<feature type="compositionally biased region" description="Polar residues" evidence="1">
    <location>
        <begin position="79"/>
        <end position="89"/>
    </location>
</feature>
<organism evidence="2 3">
    <name type="scientific">Podospora fimiseda</name>
    <dbReference type="NCBI Taxonomy" id="252190"/>
    <lineage>
        <taxon>Eukaryota</taxon>
        <taxon>Fungi</taxon>
        <taxon>Dikarya</taxon>
        <taxon>Ascomycota</taxon>
        <taxon>Pezizomycotina</taxon>
        <taxon>Sordariomycetes</taxon>
        <taxon>Sordariomycetidae</taxon>
        <taxon>Sordariales</taxon>
        <taxon>Podosporaceae</taxon>
        <taxon>Podospora</taxon>
    </lineage>
</organism>
<feature type="compositionally biased region" description="Basic and acidic residues" evidence="1">
    <location>
        <begin position="59"/>
        <end position="77"/>
    </location>
</feature>
<reference evidence="2" key="1">
    <citation type="journal article" date="2023" name="Mol. Phylogenet. Evol.">
        <title>Genome-scale phylogeny and comparative genomics of the fungal order Sordariales.</title>
        <authorList>
            <person name="Hensen N."/>
            <person name="Bonometti L."/>
            <person name="Westerberg I."/>
            <person name="Brannstrom I.O."/>
            <person name="Guillou S."/>
            <person name="Cros-Aarteil S."/>
            <person name="Calhoun S."/>
            <person name="Haridas S."/>
            <person name="Kuo A."/>
            <person name="Mondo S."/>
            <person name="Pangilinan J."/>
            <person name="Riley R."/>
            <person name="LaButti K."/>
            <person name="Andreopoulos B."/>
            <person name="Lipzen A."/>
            <person name="Chen C."/>
            <person name="Yan M."/>
            <person name="Daum C."/>
            <person name="Ng V."/>
            <person name="Clum A."/>
            <person name="Steindorff A."/>
            <person name="Ohm R.A."/>
            <person name="Martin F."/>
            <person name="Silar P."/>
            <person name="Natvig D.O."/>
            <person name="Lalanne C."/>
            <person name="Gautier V."/>
            <person name="Ament-Velasquez S.L."/>
            <person name="Kruys A."/>
            <person name="Hutchinson M.I."/>
            <person name="Powell A.J."/>
            <person name="Barry K."/>
            <person name="Miller A.N."/>
            <person name="Grigoriev I.V."/>
            <person name="Debuchy R."/>
            <person name="Gladieux P."/>
            <person name="Hiltunen Thoren M."/>
            <person name="Johannesson H."/>
        </authorList>
    </citation>
    <scope>NUCLEOTIDE SEQUENCE</scope>
    <source>
        <strain evidence="2">CBS 990.96</strain>
    </source>
</reference>